<gene>
    <name evidence="1" type="ORF">PITCH_A890023</name>
</gene>
<protein>
    <submittedName>
        <fullName evidence="1">Uncharacterized protein</fullName>
    </submittedName>
</protein>
<evidence type="ECO:0000313" key="1">
    <source>
        <dbReference type="EMBL" id="SPD76314.1"/>
    </source>
</evidence>
<dbReference type="AlphaFoldDB" id="A0A445N3P4"/>
<reference evidence="1" key="1">
    <citation type="submission" date="2018-01" db="EMBL/GenBank/DDBJ databases">
        <authorList>
            <person name="Regsiter A."/>
            <person name="William W."/>
        </authorList>
    </citation>
    <scope>NUCLEOTIDE SEQUENCE</scope>
    <source>
        <strain evidence="1">TRIP AH-1</strain>
    </source>
</reference>
<name>A0A445N3P4_9BACT</name>
<proteinExistence type="predicted"/>
<organism evidence="1">
    <name type="scientific">uncultured Desulfobacterium sp</name>
    <dbReference type="NCBI Taxonomy" id="201089"/>
    <lineage>
        <taxon>Bacteria</taxon>
        <taxon>Pseudomonadati</taxon>
        <taxon>Thermodesulfobacteriota</taxon>
        <taxon>Desulfobacteria</taxon>
        <taxon>Desulfobacterales</taxon>
        <taxon>Desulfobacteriaceae</taxon>
        <taxon>Desulfobacterium</taxon>
        <taxon>environmental samples</taxon>
    </lineage>
</organism>
<sequence length="195" mass="22151">MTTATNLSADTLWQGSFDNTKDTSSTLATYGNFILDTAQRCFPSEQQSQIDLQENQPHSFNDTAKQQVINIDSLIPHQPEIPPGRTTFTPLQEWEGYVAEIGDETFTARLIDLTADAEQEEEEADFPISELSDTDKQLLRPGAIFRWAIGYRRTRSGSKERVSFIVFRRLPAWTDHELKENRRKAELLAATLQGE</sequence>
<accession>A0A445N3P4</accession>
<dbReference type="EMBL" id="OJIN01000235">
    <property type="protein sequence ID" value="SPD76314.1"/>
    <property type="molecule type" value="Genomic_DNA"/>
</dbReference>